<evidence type="ECO:0000256" key="4">
    <source>
        <dbReference type="ARBA" id="ARBA00022605"/>
    </source>
</evidence>
<dbReference type="Gene3D" id="3.20.20.140">
    <property type="entry name" value="Metal-dependent hydrolases"/>
    <property type="match status" value="1"/>
</dbReference>
<keyword evidence="11" id="KW-1185">Reference proteome</keyword>
<dbReference type="InterPro" id="IPR003141">
    <property type="entry name" value="Pol/His_phosphatase_N"/>
</dbReference>
<proteinExistence type="inferred from homology"/>
<reference evidence="10" key="1">
    <citation type="submission" date="2018-09" db="EMBL/GenBank/DDBJ databases">
        <title>Murine metabolic-syndrome-specific gut microbial biobank.</title>
        <authorList>
            <person name="Liu C."/>
        </authorList>
    </citation>
    <scope>NUCLEOTIDE SEQUENCE</scope>
    <source>
        <strain evidence="10">D42-62</strain>
    </source>
</reference>
<evidence type="ECO:0000256" key="1">
    <source>
        <dbReference type="ARBA" id="ARBA00004970"/>
    </source>
</evidence>
<evidence type="ECO:0000256" key="6">
    <source>
        <dbReference type="ARBA" id="ARBA00023102"/>
    </source>
</evidence>
<comment type="catalytic activity">
    <reaction evidence="7 8">
        <text>L-histidinol phosphate + H2O = L-histidinol + phosphate</text>
        <dbReference type="Rhea" id="RHEA:14465"/>
        <dbReference type="ChEBI" id="CHEBI:15377"/>
        <dbReference type="ChEBI" id="CHEBI:43474"/>
        <dbReference type="ChEBI" id="CHEBI:57699"/>
        <dbReference type="ChEBI" id="CHEBI:57980"/>
        <dbReference type="EC" id="3.1.3.15"/>
    </reaction>
</comment>
<comment type="caution">
    <text evidence="10">The sequence shown here is derived from an EMBL/GenBank/DDBJ whole genome shotgun (WGS) entry which is preliminary data.</text>
</comment>
<name>A0A9X5GRM0_9FIRM</name>
<dbReference type="PANTHER" id="PTHR21039">
    <property type="entry name" value="HISTIDINOL PHOSPHATASE-RELATED"/>
    <property type="match status" value="1"/>
</dbReference>
<evidence type="ECO:0000256" key="7">
    <source>
        <dbReference type="ARBA" id="ARBA00049158"/>
    </source>
</evidence>
<dbReference type="GO" id="GO:0000105">
    <property type="term" value="P:L-histidine biosynthetic process"/>
    <property type="evidence" value="ECO:0007669"/>
    <property type="project" value="UniProtKB-UniRule"/>
</dbReference>
<dbReference type="Proteomes" id="UP001154420">
    <property type="component" value="Unassembled WGS sequence"/>
</dbReference>
<evidence type="ECO:0000313" key="11">
    <source>
        <dbReference type="Proteomes" id="UP001154420"/>
    </source>
</evidence>
<sequence>MAIKADLHLHTSFSGDSTAPMEETILKGIALGLKTMCITEHMDPDYVYENPEEEGMFELNTDSYLYELIRCKEKYAGKIRLLFGVELGVQPHIRRTLALYAKSYDFDFIIASSHLCNRRDPYFPDFYKGRSQEEAYREYFTSILDNLKAFDNFDVYGHLDYVVRYGKTKDENYSYDKYKDIFDRILETLIEKGKGLEVNTGAIGYQLKELNPCTSVLKRYKELGGEIITIGSDAHAPKDIARGFDRAAEILTQCGFKYYTVFEKRMPEFHRF</sequence>
<comment type="similarity">
    <text evidence="2 8">Belongs to the PHP hydrolase family. HisK subfamily.</text>
</comment>
<dbReference type="PANTHER" id="PTHR21039:SF0">
    <property type="entry name" value="HISTIDINOL-PHOSPHATASE"/>
    <property type="match status" value="1"/>
</dbReference>
<feature type="domain" description="Polymerase/histidinol phosphatase N-terminal" evidence="9">
    <location>
        <begin position="5"/>
        <end position="91"/>
    </location>
</feature>
<evidence type="ECO:0000256" key="2">
    <source>
        <dbReference type="ARBA" id="ARBA00009152"/>
    </source>
</evidence>
<organism evidence="10 11">
    <name type="scientific">Parablautia muri</name>
    <dbReference type="NCBI Taxonomy" id="2320879"/>
    <lineage>
        <taxon>Bacteria</taxon>
        <taxon>Bacillati</taxon>
        <taxon>Bacillota</taxon>
        <taxon>Clostridia</taxon>
        <taxon>Lachnospirales</taxon>
        <taxon>Lachnospiraceae</taxon>
        <taxon>Parablautia</taxon>
    </lineage>
</organism>
<dbReference type="NCBIfam" id="TIGR01856">
    <property type="entry name" value="hisJ_fam"/>
    <property type="match status" value="1"/>
</dbReference>
<evidence type="ECO:0000256" key="5">
    <source>
        <dbReference type="ARBA" id="ARBA00022801"/>
    </source>
</evidence>
<evidence type="ECO:0000313" key="10">
    <source>
        <dbReference type="EMBL" id="NBJ92185.1"/>
    </source>
</evidence>
<dbReference type="GO" id="GO:0005737">
    <property type="term" value="C:cytoplasm"/>
    <property type="evidence" value="ECO:0007669"/>
    <property type="project" value="TreeGrafter"/>
</dbReference>
<dbReference type="EMBL" id="QZDT01000006">
    <property type="protein sequence ID" value="NBJ92185.1"/>
    <property type="molecule type" value="Genomic_DNA"/>
</dbReference>
<keyword evidence="5 8" id="KW-0378">Hydrolase</keyword>
<evidence type="ECO:0000256" key="3">
    <source>
        <dbReference type="ARBA" id="ARBA00013085"/>
    </source>
</evidence>
<protein>
    <recommendedName>
        <fullName evidence="3 8">Histidinol-phosphatase</fullName>
        <shortName evidence="8">HolPase</shortName>
        <ecNumber evidence="3 8">3.1.3.15</ecNumber>
    </recommendedName>
</protein>
<gene>
    <name evidence="10" type="ORF">D5281_06160</name>
</gene>
<dbReference type="OrthoDB" id="9775255at2"/>
<dbReference type="RefSeq" id="WP_160559262.1">
    <property type="nucleotide sequence ID" value="NZ_QZDT01000006.1"/>
</dbReference>
<keyword evidence="4 8" id="KW-0028">Amino-acid biosynthesis</keyword>
<dbReference type="SMART" id="SM00481">
    <property type="entry name" value="POLIIIAc"/>
    <property type="match status" value="1"/>
</dbReference>
<dbReference type="InterPro" id="IPR010140">
    <property type="entry name" value="Histidinol_P_phosphatase_HisJ"/>
</dbReference>
<keyword evidence="6 8" id="KW-0368">Histidine biosynthesis</keyword>
<dbReference type="InterPro" id="IPR016195">
    <property type="entry name" value="Pol/histidinol_Pase-like"/>
</dbReference>
<dbReference type="AlphaFoldDB" id="A0A9X5GRM0"/>
<dbReference type="GO" id="GO:0004401">
    <property type="term" value="F:histidinol-phosphatase activity"/>
    <property type="evidence" value="ECO:0007669"/>
    <property type="project" value="UniProtKB-UniRule"/>
</dbReference>
<evidence type="ECO:0000256" key="8">
    <source>
        <dbReference type="RuleBase" id="RU366003"/>
    </source>
</evidence>
<dbReference type="EC" id="3.1.3.15" evidence="3 8"/>
<comment type="pathway">
    <text evidence="1 8">Amino-acid biosynthesis; L-histidine biosynthesis; L-histidine from 5-phospho-alpha-D-ribose 1-diphosphate: step 8/9.</text>
</comment>
<evidence type="ECO:0000259" key="9">
    <source>
        <dbReference type="SMART" id="SM00481"/>
    </source>
</evidence>
<dbReference type="InterPro" id="IPR004013">
    <property type="entry name" value="PHP_dom"/>
</dbReference>
<accession>A0A9X5GRM0</accession>
<dbReference type="Pfam" id="PF02811">
    <property type="entry name" value="PHP"/>
    <property type="match status" value="1"/>
</dbReference>
<dbReference type="SUPFAM" id="SSF89550">
    <property type="entry name" value="PHP domain-like"/>
    <property type="match status" value="1"/>
</dbReference>